<dbReference type="Proteomes" id="UP000035900">
    <property type="component" value="Unassembled WGS sequence"/>
</dbReference>
<dbReference type="EMBL" id="LFNG01000008">
    <property type="protein sequence ID" value="KMQ71375.1"/>
    <property type="molecule type" value="Genomic_DNA"/>
</dbReference>
<evidence type="ECO:0000313" key="2">
    <source>
        <dbReference type="Proteomes" id="UP000035900"/>
    </source>
</evidence>
<dbReference type="STRING" id="1304281.ACM44_07060"/>
<sequence>MKYAFLFFLAFTFLISCRKEDETPTNKIAGEYKLVQAKSIFTTTGEPIVVDYSQQNIIYNFSKNNVLTVSGSDNYGYNPGTYPYEFKHDYLSGTPLTDAEIKIDFVLIGGGSKMLFSSSGNQMKLISSYVDGTDLIFEKK</sequence>
<dbReference type="RefSeq" id="WP_048499336.1">
    <property type="nucleotide sequence ID" value="NZ_LFNG01000008.1"/>
</dbReference>
<evidence type="ECO:0008006" key="3">
    <source>
        <dbReference type="Google" id="ProtNLM"/>
    </source>
</evidence>
<gene>
    <name evidence="1" type="ORF">ACM44_07060</name>
</gene>
<keyword evidence="2" id="KW-1185">Reference proteome</keyword>
<name>A0A0J7LQR0_9FLAO</name>
<reference evidence="1 2" key="1">
    <citation type="journal article" date="2004" name="Int. J. Syst. Evol. Microbiol.">
        <title>Kaistella koreensis gen. nov., sp. nov., a novel member of the Chryseobacterium-Bergeyella-Riemerella branch.</title>
        <authorList>
            <person name="Kim M.K."/>
            <person name="Im W.T."/>
            <person name="Shin Y.K."/>
            <person name="Lim J.H."/>
            <person name="Kim S.H."/>
            <person name="Lee B.C."/>
            <person name="Park M.Y."/>
            <person name="Lee K.Y."/>
            <person name="Lee S.T."/>
        </authorList>
    </citation>
    <scope>NUCLEOTIDE SEQUENCE [LARGE SCALE GENOMIC DNA]</scope>
    <source>
        <strain evidence="1 2">CCUG 49689</strain>
    </source>
</reference>
<evidence type="ECO:0000313" key="1">
    <source>
        <dbReference type="EMBL" id="KMQ71375.1"/>
    </source>
</evidence>
<dbReference type="AlphaFoldDB" id="A0A0J7LQR0"/>
<dbReference type="OrthoDB" id="713995at2"/>
<protein>
    <recommendedName>
        <fullName evidence="3">Lipocalin-like domain-containing protein</fullName>
    </recommendedName>
</protein>
<dbReference type="PROSITE" id="PS51257">
    <property type="entry name" value="PROKAR_LIPOPROTEIN"/>
    <property type="match status" value="1"/>
</dbReference>
<dbReference type="PATRIC" id="fig|1304281.5.peg.1513"/>
<organism evidence="1 2">
    <name type="scientific">Chryseobacterium koreense CCUG 49689</name>
    <dbReference type="NCBI Taxonomy" id="1304281"/>
    <lineage>
        <taxon>Bacteria</taxon>
        <taxon>Pseudomonadati</taxon>
        <taxon>Bacteroidota</taxon>
        <taxon>Flavobacteriia</taxon>
        <taxon>Flavobacteriales</taxon>
        <taxon>Weeksellaceae</taxon>
        <taxon>Chryseobacterium group</taxon>
        <taxon>Chryseobacterium</taxon>
    </lineage>
</organism>
<accession>A0A0J7LQR0</accession>
<comment type="caution">
    <text evidence="1">The sequence shown here is derived from an EMBL/GenBank/DDBJ whole genome shotgun (WGS) entry which is preliminary data.</text>
</comment>
<proteinExistence type="predicted"/>